<dbReference type="SMART" id="SM00135">
    <property type="entry name" value="LY"/>
    <property type="match status" value="4"/>
</dbReference>
<proteinExistence type="predicted"/>
<evidence type="ECO:0000313" key="2">
    <source>
        <dbReference type="Proteomes" id="UP000294847"/>
    </source>
</evidence>
<dbReference type="InterPro" id="IPR050778">
    <property type="entry name" value="Cueball_EGF_LRP_Nidogen"/>
</dbReference>
<dbReference type="InterPro" id="IPR011042">
    <property type="entry name" value="6-blade_b-propeller_TolB-like"/>
</dbReference>
<dbReference type="SUPFAM" id="SSF63829">
    <property type="entry name" value="Calcium-dependent phosphotriesterase"/>
    <property type="match status" value="1"/>
</dbReference>
<sequence>MSTQPSHRLYILDTDLSTNVSTRHGRIISCRPDGSDLRTVVDGIKNLPDGIVVDHDRGLMYWTSMGTSLSAEGGSIERAKLDGSDHKTIIASGTVGVFTPKQITLARRSGKLYWCDREGMKVMRANADGSGVEVLWSTGNAAEEDDRRDQMRWCVGVAVDEERGFVYWTQKGPSKGGKGRIFRGPLSQSPFSPDDVEVLIDGLPEPIDLEVDEQSGTLYWTDRGDPPTGNSLNCVSIADVEGVMNGTARGQVRTLARRLHETIGLALDKSGGVCYVTDLAGGVYAVDTKSGQKTVIFSELGDTTGIALV</sequence>
<protein>
    <recommendedName>
        <fullName evidence="3">Low-density lipoprotein receptor YWTD</fullName>
    </recommendedName>
</protein>
<reference evidence="1 2" key="1">
    <citation type="journal article" date="2019" name="Mol. Biol. Evol.">
        <title>Blast fungal genomes show frequent chromosomal changes, gene gains and losses, and effector gene turnover.</title>
        <authorList>
            <person name="Gomez Luciano L.B."/>
            <person name="Jason Tsai I."/>
            <person name="Chuma I."/>
            <person name="Tosa Y."/>
            <person name="Chen Y.H."/>
            <person name="Li J.Y."/>
            <person name="Li M.Y."/>
            <person name="Jade Lu M.Y."/>
            <person name="Nakayashiki H."/>
            <person name="Li W.H."/>
        </authorList>
    </citation>
    <scope>NUCLEOTIDE SEQUENCE [LARGE SCALE GENOMIC DNA]</scope>
    <source>
        <strain evidence="1">MZ5-1-6</strain>
    </source>
</reference>
<evidence type="ECO:0000313" key="1">
    <source>
        <dbReference type="EMBL" id="QBZ64653.1"/>
    </source>
</evidence>
<evidence type="ECO:0008006" key="3">
    <source>
        <dbReference type="Google" id="ProtNLM"/>
    </source>
</evidence>
<dbReference type="Gene3D" id="2.120.10.30">
    <property type="entry name" value="TolB, C-terminal domain"/>
    <property type="match status" value="2"/>
</dbReference>
<dbReference type="PANTHER" id="PTHR46513">
    <property type="entry name" value="VITELLOGENIN RECEPTOR-LIKE PROTEIN-RELATED-RELATED"/>
    <property type="match status" value="1"/>
</dbReference>
<dbReference type="Proteomes" id="UP000294847">
    <property type="component" value="Chromosome 6"/>
</dbReference>
<organism evidence="1 2">
    <name type="scientific">Pyricularia oryzae</name>
    <name type="common">Rice blast fungus</name>
    <name type="synonym">Magnaporthe oryzae</name>
    <dbReference type="NCBI Taxonomy" id="318829"/>
    <lineage>
        <taxon>Eukaryota</taxon>
        <taxon>Fungi</taxon>
        <taxon>Dikarya</taxon>
        <taxon>Ascomycota</taxon>
        <taxon>Pezizomycotina</taxon>
        <taxon>Sordariomycetes</taxon>
        <taxon>Sordariomycetidae</taxon>
        <taxon>Magnaporthales</taxon>
        <taxon>Pyriculariaceae</taxon>
        <taxon>Pyricularia</taxon>
    </lineage>
</organism>
<dbReference type="AlphaFoldDB" id="A0A4P7NQF2"/>
<gene>
    <name evidence="1" type="ORF">PoMZ_06351</name>
</gene>
<dbReference type="EMBL" id="CP034209">
    <property type="protein sequence ID" value="QBZ64653.1"/>
    <property type="molecule type" value="Genomic_DNA"/>
</dbReference>
<name>A0A4P7NQF2_PYROR</name>
<accession>A0A4P7NQF2</accession>
<dbReference type="InterPro" id="IPR000033">
    <property type="entry name" value="LDLR_classB_rpt"/>
</dbReference>